<dbReference type="AlphaFoldDB" id="A0AAV8XHM5"/>
<evidence type="ECO:0000256" key="1">
    <source>
        <dbReference type="SAM" id="Phobius"/>
    </source>
</evidence>
<organism evidence="2 3">
    <name type="scientific">Aromia moschata</name>
    <dbReference type="NCBI Taxonomy" id="1265417"/>
    <lineage>
        <taxon>Eukaryota</taxon>
        <taxon>Metazoa</taxon>
        <taxon>Ecdysozoa</taxon>
        <taxon>Arthropoda</taxon>
        <taxon>Hexapoda</taxon>
        <taxon>Insecta</taxon>
        <taxon>Pterygota</taxon>
        <taxon>Neoptera</taxon>
        <taxon>Endopterygota</taxon>
        <taxon>Coleoptera</taxon>
        <taxon>Polyphaga</taxon>
        <taxon>Cucujiformia</taxon>
        <taxon>Chrysomeloidea</taxon>
        <taxon>Cerambycidae</taxon>
        <taxon>Cerambycinae</taxon>
        <taxon>Callichromatini</taxon>
        <taxon>Aromia</taxon>
    </lineage>
</organism>
<feature type="transmembrane region" description="Helical" evidence="1">
    <location>
        <begin position="71"/>
        <end position="90"/>
    </location>
</feature>
<keyword evidence="1" id="KW-0472">Membrane</keyword>
<protein>
    <submittedName>
        <fullName evidence="2">Uncharacterized protein</fullName>
    </submittedName>
</protein>
<dbReference type="Proteomes" id="UP001162162">
    <property type="component" value="Unassembled WGS sequence"/>
</dbReference>
<feature type="transmembrane region" description="Helical" evidence="1">
    <location>
        <begin position="148"/>
        <end position="170"/>
    </location>
</feature>
<feature type="transmembrane region" description="Helical" evidence="1">
    <location>
        <begin position="41"/>
        <end position="59"/>
    </location>
</feature>
<evidence type="ECO:0000313" key="2">
    <source>
        <dbReference type="EMBL" id="KAJ8938314.1"/>
    </source>
</evidence>
<keyword evidence="3" id="KW-1185">Reference proteome</keyword>
<comment type="caution">
    <text evidence="2">The sequence shown here is derived from an EMBL/GenBank/DDBJ whole genome shotgun (WGS) entry which is preliminary data.</text>
</comment>
<keyword evidence="1" id="KW-0812">Transmembrane</keyword>
<name>A0AAV8XHM5_9CUCU</name>
<dbReference type="Gene3D" id="1.20.1070.10">
    <property type="entry name" value="Rhodopsin 7-helix transmembrane proteins"/>
    <property type="match status" value="1"/>
</dbReference>
<keyword evidence="1" id="KW-1133">Transmembrane helix</keyword>
<gene>
    <name evidence="2" type="ORF">NQ318_005332</name>
</gene>
<evidence type="ECO:0000313" key="3">
    <source>
        <dbReference type="Proteomes" id="UP001162162"/>
    </source>
</evidence>
<sequence>MDSDESLWEDAQQSKEVHLYTPKSPIDFLDYFLIATDYTSIPIYSVAILADVLLMIVVLKYKRLRNRNNLYLLNFAVFHTCYIISTPLFYKVLDLFYERKQRIPWFCVWIRVEDFLSGLTVTFGGGYGIDALLEKIRPFWFYKYEARYLYLFSFLYFSHLLLYVIAVAVCHKKGLFDYIY</sequence>
<reference evidence="2" key="1">
    <citation type="journal article" date="2023" name="Insect Mol. Biol.">
        <title>Genome sequencing provides insights into the evolution of gene families encoding plant cell wall-degrading enzymes in longhorned beetles.</title>
        <authorList>
            <person name="Shin N.R."/>
            <person name="Okamura Y."/>
            <person name="Kirsch R."/>
            <person name="Pauchet Y."/>
        </authorList>
    </citation>
    <scope>NUCLEOTIDE SEQUENCE</scope>
    <source>
        <strain evidence="2">AMC_N1</strain>
    </source>
</reference>
<accession>A0AAV8XHM5</accession>
<dbReference type="EMBL" id="JAPWTK010000566">
    <property type="protein sequence ID" value="KAJ8938314.1"/>
    <property type="molecule type" value="Genomic_DNA"/>
</dbReference>
<proteinExistence type="predicted"/>